<protein>
    <submittedName>
        <fullName evidence="1">Uncharacterized protein</fullName>
    </submittedName>
</protein>
<organism evidence="1">
    <name type="scientific">uncultured bacterium</name>
    <name type="common">gcode 4</name>
    <dbReference type="NCBI Taxonomy" id="1234023"/>
    <lineage>
        <taxon>Bacteria</taxon>
        <taxon>environmental samples</taxon>
    </lineage>
</organism>
<reference evidence="1" key="1">
    <citation type="journal article" date="2012" name="Science">
        <title>Fermentation, hydrogen, and sulfur metabolism in multiple uncultivated bacterial phyla.</title>
        <authorList>
            <person name="Wrighton K.C."/>
            <person name="Thomas B.C."/>
            <person name="Sharon I."/>
            <person name="Miller C.S."/>
            <person name="Castelle C.J."/>
            <person name="VerBerkmoes N.C."/>
            <person name="Wilkins M.J."/>
            <person name="Hettich R.L."/>
            <person name="Lipton M.S."/>
            <person name="Williams K.H."/>
            <person name="Long P.E."/>
            <person name="Banfield J.F."/>
        </authorList>
    </citation>
    <scope>NUCLEOTIDE SEQUENCE [LARGE SCALE GENOMIC DNA]</scope>
</reference>
<accession>K2GXE2</accession>
<comment type="caution">
    <text evidence="1">The sequence shown here is derived from an EMBL/GenBank/DDBJ whole genome shotgun (WGS) entry which is preliminary data.</text>
</comment>
<evidence type="ECO:0000313" key="1">
    <source>
        <dbReference type="EMBL" id="EKE28050.1"/>
    </source>
</evidence>
<proteinExistence type="predicted"/>
<name>K2GXE2_9BACT</name>
<dbReference type="EMBL" id="AMFJ01000380">
    <property type="protein sequence ID" value="EKE28050.1"/>
    <property type="molecule type" value="Genomic_DNA"/>
</dbReference>
<sequence length="265" mass="31848">MTEKKQDVLTGVKQEKISNSEIWMILSQLQDTSKSVLSEIEKTKWKQKMNRWPIRAEHIKDWLFAIESHWFKTEFLYLPKGKKDICHSITNDKNNPLTNDFKFQLVTPDWVTKKPLLALDYKDIIILANFINFTKKFILENKERLQTRQINSRSIGPFFEEEDWPGHKAVKYYSKDAFWKHTLLSGKTNFFDWGWNTRYNFNLLDYSEFRIGDPIIRIYDINSIIPLLNNIYETQKKMHISKLDIWRMTQDKLAWLKTDVESNVW</sequence>
<dbReference type="AlphaFoldDB" id="K2GXE2"/>
<gene>
    <name evidence="1" type="ORF">ACD_3C00106G0009</name>
</gene>